<proteinExistence type="predicted"/>
<accession>A0A1N7P3G4</accession>
<dbReference type="GO" id="GO:1990189">
    <property type="term" value="F:protein N-terminal-serine acetyltransferase activity"/>
    <property type="evidence" value="ECO:0007669"/>
    <property type="project" value="TreeGrafter"/>
</dbReference>
<dbReference type="OrthoDB" id="5295305at2"/>
<organism evidence="2 3">
    <name type="scientific">Neptunomonas antarctica</name>
    <dbReference type="NCBI Taxonomy" id="619304"/>
    <lineage>
        <taxon>Bacteria</taxon>
        <taxon>Pseudomonadati</taxon>
        <taxon>Pseudomonadota</taxon>
        <taxon>Gammaproteobacteria</taxon>
        <taxon>Oceanospirillales</taxon>
        <taxon>Oceanospirillaceae</taxon>
        <taxon>Neptunomonas</taxon>
    </lineage>
</organism>
<keyword evidence="3" id="KW-1185">Reference proteome</keyword>
<dbReference type="EMBL" id="FTOE01000012">
    <property type="protein sequence ID" value="SIT05131.1"/>
    <property type="molecule type" value="Genomic_DNA"/>
</dbReference>
<evidence type="ECO:0000313" key="2">
    <source>
        <dbReference type="EMBL" id="SIT05131.1"/>
    </source>
</evidence>
<dbReference type="Proteomes" id="UP000185999">
    <property type="component" value="Unassembled WGS sequence"/>
</dbReference>
<protein>
    <submittedName>
        <fullName evidence="2">Protein N-acetyltransferase, RimJ/RimL family</fullName>
    </submittedName>
</protein>
<dbReference type="Gene3D" id="3.40.630.30">
    <property type="match status" value="1"/>
</dbReference>
<dbReference type="InterPro" id="IPR051908">
    <property type="entry name" value="Ribosomal_N-acetyltransferase"/>
</dbReference>
<keyword evidence="2" id="KW-0808">Transferase</keyword>
<evidence type="ECO:0000313" key="3">
    <source>
        <dbReference type="Proteomes" id="UP000185999"/>
    </source>
</evidence>
<dbReference type="Pfam" id="PF13302">
    <property type="entry name" value="Acetyltransf_3"/>
    <property type="match status" value="1"/>
</dbReference>
<reference evidence="3" key="1">
    <citation type="submission" date="2017-01" db="EMBL/GenBank/DDBJ databases">
        <authorList>
            <person name="Varghese N."/>
            <person name="Submissions S."/>
        </authorList>
    </citation>
    <scope>NUCLEOTIDE SEQUENCE [LARGE SCALE GENOMIC DNA]</scope>
    <source>
        <strain evidence="3">DSM 22306</strain>
    </source>
</reference>
<dbReference type="FunFam" id="3.40.630.30:FF:000047">
    <property type="entry name" value="Acetyltransferase, GNAT family"/>
    <property type="match status" value="1"/>
</dbReference>
<dbReference type="STRING" id="619304.SAMN05421760_11291"/>
<dbReference type="SUPFAM" id="SSF55729">
    <property type="entry name" value="Acyl-CoA N-acyltransferases (Nat)"/>
    <property type="match status" value="1"/>
</dbReference>
<name>A0A1N7P3G4_9GAMM</name>
<dbReference type="InterPro" id="IPR016181">
    <property type="entry name" value="Acyl_CoA_acyltransferase"/>
</dbReference>
<dbReference type="InterPro" id="IPR000182">
    <property type="entry name" value="GNAT_dom"/>
</dbReference>
<feature type="domain" description="N-acetyltransferase" evidence="1">
    <location>
        <begin position="36"/>
        <end position="175"/>
    </location>
</feature>
<dbReference type="GO" id="GO:0008999">
    <property type="term" value="F:protein-N-terminal-alanine acetyltransferase activity"/>
    <property type="evidence" value="ECO:0007669"/>
    <property type="project" value="TreeGrafter"/>
</dbReference>
<gene>
    <name evidence="2" type="ORF">SAMN05421760_11291</name>
</gene>
<dbReference type="PANTHER" id="PTHR43441:SF2">
    <property type="entry name" value="FAMILY ACETYLTRANSFERASE, PUTATIVE (AFU_ORTHOLOGUE AFUA_7G00850)-RELATED"/>
    <property type="match status" value="1"/>
</dbReference>
<dbReference type="AlphaFoldDB" id="A0A1N7P3G4"/>
<sequence>MEKCMNHLGQPVGEELEHWKQRSYPQRTVTQGQYCRLEPLTLALHAEQLYQSFAKDQQEANWTYLPYGPFADFESFKGWLEDACLGDDPLFFAVIDNRTLCAIGLVSFLRIDPRVGVVEVGHIHFSALLQKTPMATEAMYLMMRHVFDDLGYRRYEWKCDSCNQGSRKAALRLGFMFEGIFRQATVYKGRNRDTAWFSILDKEWWALKTAFEQWLDTTNFDNQGQQKRSLQECYS</sequence>
<evidence type="ECO:0000259" key="1">
    <source>
        <dbReference type="Pfam" id="PF13302"/>
    </source>
</evidence>
<dbReference type="PANTHER" id="PTHR43441">
    <property type="entry name" value="RIBOSOMAL-PROTEIN-SERINE ACETYLTRANSFERASE"/>
    <property type="match status" value="1"/>
</dbReference>